<sequence>MPPLRLHAQVNPASMQAGAFNAALWDRLRAETVGEGLAASHSTDPAGFDAALAEAEALFLVGPAPLHDLPRRAPRLRWISYSSAGVEWLLKAGLPASVTLTNASGTHIPKAAEYSLAAVLMLNNFIPALVTAQREHRWAPRSGGTVAGKTVLILGMGALGGAAAEALAAQGMVVLGNSQSGRPHPAVAEMSQGDGFRAQLPRADFLIIALPLTPATNGLVGREALDLLPPHAGVVNIGRGEILDADALAAKLRDGTLGGAVLDALPTEPLPADSPLWDTPNLIITPHCGLYDPGAYAERCLRAFFANVARFRAGEALHQVVGLDRGY</sequence>
<dbReference type="GO" id="GO:0016491">
    <property type="term" value="F:oxidoreductase activity"/>
    <property type="evidence" value="ECO:0007669"/>
    <property type="project" value="UniProtKB-KW"/>
</dbReference>
<dbReference type="InterPro" id="IPR036291">
    <property type="entry name" value="NAD(P)-bd_dom_sf"/>
</dbReference>
<reference evidence="4 5" key="2">
    <citation type="submission" date="2020-03" db="EMBL/GenBank/DDBJ databases">
        <title>Roseomonas stagni sp. nov., isolated from pond water in Japan.</title>
        <authorList>
            <person name="Furuhata K."/>
            <person name="Miyamoto H."/>
            <person name="Goto K."/>
        </authorList>
    </citation>
    <scope>NUCLEOTIDE SEQUENCE [LARGE SCALE GENOMIC DNA]</scope>
    <source>
        <strain evidence="4 5">PeD5</strain>
    </source>
</reference>
<dbReference type="SUPFAM" id="SSF51735">
    <property type="entry name" value="NAD(P)-binding Rossmann-fold domains"/>
    <property type="match status" value="1"/>
</dbReference>
<dbReference type="AlphaFoldDB" id="A0A6M1LJ57"/>
<dbReference type="Pfam" id="PF02826">
    <property type="entry name" value="2-Hacid_dh_C"/>
    <property type="match status" value="1"/>
</dbReference>
<dbReference type="EMBL" id="JAAIKB010000003">
    <property type="protein sequence ID" value="NGM20310.1"/>
    <property type="molecule type" value="Genomic_DNA"/>
</dbReference>
<name>A0A6M1LJ57_9PROT</name>
<accession>A0A6M1LJ57</accession>
<dbReference type="PANTHER" id="PTHR43333">
    <property type="entry name" value="2-HACID_DH_C DOMAIN-CONTAINING PROTEIN"/>
    <property type="match status" value="1"/>
</dbReference>
<proteinExistence type="predicted"/>
<protein>
    <submittedName>
        <fullName evidence="4">D-2-hydroxyacid dehydrogenase</fullName>
    </submittedName>
</protein>
<keyword evidence="1" id="KW-0560">Oxidoreductase</keyword>
<dbReference type="RefSeq" id="WP_164694213.1">
    <property type="nucleotide sequence ID" value="NZ_JAAIKB010000003.1"/>
</dbReference>
<evidence type="ECO:0000256" key="1">
    <source>
        <dbReference type="ARBA" id="ARBA00023002"/>
    </source>
</evidence>
<dbReference type="Proteomes" id="UP000475385">
    <property type="component" value="Unassembled WGS sequence"/>
</dbReference>
<keyword evidence="5" id="KW-1185">Reference proteome</keyword>
<gene>
    <name evidence="4" type="ORF">G3576_09815</name>
</gene>
<feature type="domain" description="D-isomer specific 2-hydroxyacid dehydrogenase NAD-binding" evidence="3">
    <location>
        <begin position="117"/>
        <end position="289"/>
    </location>
</feature>
<dbReference type="Gene3D" id="3.40.50.720">
    <property type="entry name" value="NAD(P)-binding Rossmann-like Domain"/>
    <property type="match status" value="2"/>
</dbReference>
<organism evidence="4 5">
    <name type="scientific">Falsiroseomonas algicola</name>
    <dbReference type="NCBI Taxonomy" id="2716930"/>
    <lineage>
        <taxon>Bacteria</taxon>
        <taxon>Pseudomonadati</taxon>
        <taxon>Pseudomonadota</taxon>
        <taxon>Alphaproteobacteria</taxon>
        <taxon>Acetobacterales</taxon>
        <taxon>Roseomonadaceae</taxon>
        <taxon>Falsiroseomonas</taxon>
    </lineage>
</organism>
<dbReference type="SUPFAM" id="SSF52283">
    <property type="entry name" value="Formate/glycerate dehydrogenase catalytic domain-like"/>
    <property type="match status" value="1"/>
</dbReference>
<keyword evidence="2" id="KW-0520">NAD</keyword>
<dbReference type="PANTHER" id="PTHR43333:SF1">
    <property type="entry name" value="D-ISOMER SPECIFIC 2-HYDROXYACID DEHYDROGENASE NAD-BINDING DOMAIN-CONTAINING PROTEIN"/>
    <property type="match status" value="1"/>
</dbReference>
<dbReference type="InterPro" id="IPR006140">
    <property type="entry name" value="D-isomer_DH_NAD-bd"/>
</dbReference>
<dbReference type="GO" id="GO:0051287">
    <property type="term" value="F:NAD binding"/>
    <property type="evidence" value="ECO:0007669"/>
    <property type="project" value="InterPro"/>
</dbReference>
<evidence type="ECO:0000313" key="5">
    <source>
        <dbReference type="Proteomes" id="UP000475385"/>
    </source>
</evidence>
<comment type="caution">
    <text evidence="4">The sequence shown here is derived from an EMBL/GenBank/DDBJ whole genome shotgun (WGS) entry which is preliminary data.</text>
</comment>
<evidence type="ECO:0000259" key="3">
    <source>
        <dbReference type="Pfam" id="PF02826"/>
    </source>
</evidence>
<evidence type="ECO:0000313" key="4">
    <source>
        <dbReference type="EMBL" id="NGM20310.1"/>
    </source>
</evidence>
<evidence type="ECO:0000256" key="2">
    <source>
        <dbReference type="ARBA" id="ARBA00023027"/>
    </source>
</evidence>
<reference evidence="4 5" key="1">
    <citation type="submission" date="2020-02" db="EMBL/GenBank/DDBJ databases">
        <authorList>
            <person name="Kim H.M."/>
            <person name="Jeon C.O."/>
        </authorList>
    </citation>
    <scope>NUCLEOTIDE SEQUENCE [LARGE SCALE GENOMIC DNA]</scope>
    <source>
        <strain evidence="4 5">PeD5</strain>
    </source>
</reference>